<sequence length="45" mass="5266">MKKQVKQDKFTGMIILNENKKVFRMCDVEVNEGELLINMYSPISC</sequence>
<accession>A0ABX1GP22</accession>
<reference evidence="1 2" key="1">
    <citation type="submission" date="2020-04" db="EMBL/GenBank/DDBJ databases">
        <authorList>
            <person name="Yoon J."/>
        </authorList>
    </citation>
    <scope>NUCLEOTIDE SEQUENCE [LARGE SCALE GENOMIC DNA]</scope>
    <source>
        <strain evidence="1 2">DJ-13</strain>
    </source>
</reference>
<dbReference type="Proteomes" id="UP000718451">
    <property type="component" value="Unassembled WGS sequence"/>
</dbReference>
<keyword evidence="2" id="KW-1185">Reference proteome</keyword>
<organism evidence="1 2">
    <name type="scientific">Croceivirga thetidis</name>
    <dbReference type="NCBI Taxonomy" id="2721623"/>
    <lineage>
        <taxon>Bacteria</taxon>
        <taxon>Pseudomonadati</taxon>
        <taxon>Bacteroidota</taxon>
        <taxon>Flavobacteriia</taxon>
        <taxon>Flavobacteriales</taxon>
        <taxon>Flavobacteriaceae</taxon>
        <taxon>Croceivirga</taxon>
    </lineage>
</organism>
<evidence type="ECO:0000313" key="1">
    <source>
        <dbReference type="EMBL" id="NKI30705.1"/>
    </source>
</evidence>
<dbReference type="RefSeq" id="WP_168550942.1">
    <property type="nucleotide sequence ID" value="NZ_JAAWWL010000001.1"/>
</dbReference>
<name>A0ABX1GP22_9FLAO</name>
<dbReference type="EMBL" id="JAAWWL010000001">
    <property type="protein sequence ID" value="NKI30705.1"/>
    <property type="molecule type" value="Genomic_DNA"/>
</dbReference>
<protein>
    <submittedName>
        <fullName evidence="1">Uncharacterized protein</fullName>
    </submittedName>
</protein>
<evidence type="ECO:0000313" key="2">
    <source>
        <dbReference type="Proteomes" id="UP000718451"/>
    </source>
</evidence>
<proteinExistence type="predicted"/>
<gene>
    <name evidence="1" type="ORF">HCU67_02030</name>
</gene>
<comment type="caution">
    <text evidence="1">The sequence shown here is derived from an EMBL/GenBank/DDBJ whole genome shotgun (WGS) entry which is preliminary data.</text>
</comment>